<organism evidence="2 3">
    <name type="scientific">Salinarimonas ramus</name>
    <dbReference type="NCBI Taxonomy" id="690164"/>
    <lineage>
        <taxon>Bacteria</taxon>
        <taxon>Pseudomonadati</taxon>
        <taxon>Pseudomonadota</taxon>
        <taxon>Alphaproteobacteria</taxon>
        <taxon>Hyphomicrobiales</taxon>
        <taxon>Salinarimonadaceae</taxon>
        <taxon>Salinarimonas</taxon>
    </lineage>
</organism>
<dbReference type="Proteomes" id="UP000600449">
    <property type="component" value="Unassembled WGS sequence"/>
</dbReference>
<feature type="transmembrane region" description="Helical" evidence="1">
    <location>
        <begin position="45"/>
        <end position="70"/>
    </location>
</feature>
<name>A0A917QH28_9HYPH</name>
<accession>A0A917QH28</accession>
<dbReference type="EMBL" id="BMMF01000014">
    <property type="protein sequence ID" value="GGK50367.1"/>
    <property type="molecule type" value="Genomic_DNA"/>
</dbReference>
<dbReference type="AlphaFoldDB" id="A0A917QH28"/>
<keyword evidence="1" id="KW-0472">Membrane</keyword>
<keyword evidence="1" id="KW-0812">Transmembrane</keyword>
<reference evidence="2 3" key="1">
    <citation type="journal article" date="2014" name="Int. J. Syst. Evol. Microbiol.">
        <title>Complete genome sequence of Corynebacterium casei LMG S-19264T (=DSM 44701T), isolated from a smear-ripened cheese.</title>
        <authorList>
            <consortium name="US DOE Joint Genome Institute (JGI-PGF)"/>
            <person name="Walter F."/>
            <person name="Albersmeier A."/>
            <person name="Kalinowski J."/>
            <person name="Ruckert C."/>
        </authorList>
    </citation>
    <scope>NUCLEOTIDE SEQUENCE [LARGE SCALE GENOMIC DNA]</scope>
    <source>
        <strain evidence="2 3">CGMCC 1.9161</strain>
    </source>
</reference>
<proteinExistence type="predicted"/>
<evidence type="ECO:0000256" key="1">
    <source>
        <dbReference type="SAM" id="Phobius"/>
    </source>
</evidence>
<keyword evidence="3" id="KW-1185">Reference proteome</keyword>
<evidence type="ECO:0000313" key="3">
    <source>
        <dbReference type="Proteomes" id="UP000600449"/>
    </source>
</evidence>
<gene>
    <name evidence="2" type="ORF">GCM10011322_41730</name>
</gene>
<protein>
    <submittedName>
        <fullName evidence="2">Uncharacterized protein</fullName>
    </submittedName>
</protein>
<comment type="caution">
    <text evidence="2">The sequence shown here is derived from an EMBL/GenBank/DDBJ whole genome shotgun (WGS) entry which is preliminary data.</text>
</comment>
<sequence>MRDGAFDGAAQAIEAGIGRAEPSWPGFRAGRLITLRKMRREARAAAMLVLLIVGAIVAVLGATSLGAGAYDLGSLLGLDLRASEPTP</sequence>
<dbReference type="RefSeq" id="WP_188915191.1">
    <property type="nucleotide sequence ID" value="NZ_BMMF01000014.1"/>
</dbReference>
<keyword evidence="1" id="KW-1133">Transmembrane helix</keyword>
<evidence type="ECO:0000313" key="2">
    <source>
        <dbReference type="EMBL" id="GGK50367.1"/>
    </source>
</evidence>